<dbReference type="GO" id="GO:0016787">
    <property type="term" value="F:hydrolase activity"/>
    <property type="evidence" value="ECO:0007669"/>
    <property type="project" value="UniProtKB-KW"/>
</dbReference>
<evidence type="ECO:0000256" key="5">
    <source>
        <dbReference type="SAM" id="MobiDB-lite"/>
    </source>
</evidence>
<dbReference type="Gramene" id="Kaladp0095s0832.1.v1.1">
    <property type="protein sequence ID" value="Kaladp0095s0832.1.v1.1.CDS.1"/>
    <property type="gene ID" value="Kaladp0095s0832.v1.1"/>
</dbReference>
<dbReference type="GO" id="GO:0005524">
    <property type="term" value="F:ATP binding"/>
    <property type="evidence" value="ECO:0007669"/>
    <property type="project" value="UniProtKB-KW"/>
</dbReference>
<dbReference type="AlphaFoldDB" id="A0A7N0V0X8"/>
<proteinExistence type="predicted"/>
<accession>A0A7N0V0X8</accession>
<feature type="region of interest" description="Disordered" evidence="5">
    <location>
        <begin position="1"/>
        <end position="28"/>
    </location>
</feature>
<sequence length="307" mass="33429">MVKGEDSIRRKKNKAARKKLGRKESVSARVAAISATKSAASLANAAYPRACALASLLRDRYRSKKDTQFVDDDDALTCKSKSYAKKLAKGADNAKKDQRGQKRKSGVKVVKVDNNTDDEKAKPVKNGDLVNAHKGKDEITSTRPSKVVLLCLNTILNALQNDYVSDGEGDMPFFANSWGIDFLKYYASGNDMLLVGGSCPTAQQIAWIVSAAADSVQKMEIGGFSTPVPFLLYIVPSQVRAIEVRRSVCKPLKGVGLHTVSVHSGVGIEHQIHGLKTPERLLELVSLKAVSIYRVSLMVVDKLEPEN</sequence>
<dbReference type="GO" id="GO:0004386">
    <property type="term" value="F:helicase activity"/>
    <property type="evidence" value="ECO:0007669"/>
    <property type="project" value="UniProtKB-KW"/>
</dbReference>
<dbReference type="EnsemblPlants" id="Kaladp0095s0832.1.v1.1">
    <property type="protein sequence ID" value="Kaladp0095s0832.1.v1.1.CDS.1"/>
    <property type="gene ID" value="Kaladp0095s0832.v1.1"/>
</dbReference>
<feature type="compositionally biased region" description="Basic residues" evidence="5">
    <location>
        <begin position="9"/>
        <end position="21"/>
    </location>
</feature>
<protein>
    <submittedName>
        <fullName evidence="6">Uncharacterized protein</fullName>
    </submittedName>
</protein>
<keyword evidence="1" id="KW-0547">Nucleotide-binding</keyword>
<keyword evidence="2" id="KW-0378">Hydrolase</keyword>
<dbReference type="Proteomes" id="UP000594263">
    <property type="component" value="Unplaced"/>
</dbReference>
<keyword evidence="3" id="KW-0347">Helicase</keyword>
<evidence type="ECO:0000256" key="4">
    <source>
        <dbReference type="ARBA" id="ARBA00022840"/>
    </source>
</evidence>
<evidence type="ECO:0000256" key="3">
    <source>
        <dbReference type="ARBA" id="ARBA00022806"/>
    </source>
</evidence>
<dbReference type="SUPFAM" id="SSF52540">
    <property type="entry name" value="P-loop containing nucleoside triphosphate hydrolases"/>
    <property type="match status" value="1"/>
</dbReference>
<evidence type="ECO:0000313" key="6">
    <source>
        <dbReference type="EnsemblPlants" id="Kaladp0095s0832.1.v1.1.CDS.1"/>
    </source>
</evidence>
<name>A0A7N0V0X8_KALFE</name>
<evidence type="ECO:0000313" key="7">
    <source>
        <dbReference type="Proteomes" id="UP000594263"/>
    </source>
</evidence>
<dbReference type="InterPro" id="IPR027417">
    <property type="entry name" value="P-loop_NTPase"/>
</dbReference>
<organism evidence="6 7">
    <name type="scientific">Kalanchoe fedtschenkoi</name>
    <name type="common">Lavender scallops</name>
    <name type="synonym">South American air plant</name>
    <dbReference type="NCBI Taxonomy" id="63787"/>
    <lineage>
        <taxon>Eukaryota</taxon>
        <taxon>Viridiplantae</taxon>
        <taxon>Streptophyta</taxon>
        <taxon>Embryophyta</taxon>
        <taxon>Tracheophyta</taxon>
        <taxon>Spermatophyta</taxon>
        <taxon>Magnoliopsida</taxon>
        <taxon>eudicotyledons</taxon>
        <taxon>Gunneridae</taxon>
        <taxon>Pentapetalae</taxon>
        <taxon>Saxifragales</taxon>
        <taxon>Crassulaceae</taxon>
        <taxon>Kalanchoe</taxon>
    </lineage>
</organism>
<reference evidence="6" key="1">
    <citation type="submission" date="2021-01" db="UniProtKB">
        <authorList>
            <consortium name="EnsemblPlants"/>
        </authorList>
    </citation>
    <scope>IDENTIFICATION</scope>
</reference>
<evidence type="ECO:0000256" key="2">
    <source>
        <dbReference type="ARBA" id="ARBA00022801"/>
    </source>
</evidence>
<keyword evidence="4" id="KW-0067">ATP-binding</keyword>
<evidence type="ECO:0000256" key="1">
    <source>
        <dbReference type="ARBA" id="ARBA00022741"/>
    </source>
</evidence>
<dbReference type="PANTHER" id="PTHR47960">
    <property type="entry name" value="DEAD-BOX ATP-DEPENDENT RNA HELICASE 50"/>
    <property type="match status" value="1"/>
</dbReference>
<keyword evidence="7" id="KW-1185">Reference proteome</keyword>